<dbReference type="FunFam" id="3.30.70.270:FF:000020">
    <property type="entry name" value="Transposon Tf2-6 polyprotein-like Protein"/>
    <property type="match status" value="1"/>
</dbReference>
<dbReference type="InterPro" id="IPR050951">
    <property type="entry name" value="Retrovirus_Pol_polyprotein"/>
</dbReference>
<evidence type="ECO:0000313" key="4">
    <source>
        <dbReference type="Proteomes" id="UP000673691"/>
    </source>
</evidence>
<dbReference type="OrthoDB" id="3186349at2759"/>
<feature type="non-terminal residue" evidence="3">
    <location>
        <position position="209"/>
    </location>
</feature>
<dbReference type="Proteomes" id="UP000673691">
    <property type="component" value="Unassembled WGS sequence"/>
</dbReference>
<feature type="domain" description="Reverse transcriptase/retrotransposon-derived protein RNase H-like" evidence="2">
    <location>
        <begin position="113"/>
        <end position="174"/>
    </location>
</feature>
<dbReference type="InterPro" id="IPR043128">
    <property type="entry name" value="Rev_trsase/Diguanyl_cyclase"/>
</dbReference>
<dbReference type="AlphaFoldDB" id="A0A8H7ZM21"/>
<dbReference type="Gene3D" id="3.30.70.270">
    <property type="match status" value="2"/>
</dbReference>
<dbReference type="InterPro" id="IPR041577">
    <property type="entry name" value="RT_RNaseH_2"/>
</dbReference>
<proteinExistence type="predicted"/>
<comment type="caution">
    <text evidence="3">The sequence shown here is derived from an EMBL/GenBank/DDBJ whole genome shotgun (WGS) entry which is preliminary data.</text>
</comment>
<gene>
    <name evidence="3" type="ORF">BJ554DRAFT_5013</name>
</gene>
<dbReference type="PANTHER" id="PTHR37984:SF5">
    <property type="entry name" value="PROTEIN NYNRIN-LIKE"/>
    <property type="match status" value="1"/>
</dbReference>
<evidence type="ECO:0000313" key="3">
    <source>
        <dbReference type="EMBL" id="KAG5455539.1"/>
    </source>
</evidence>
<evidence type="ECO:0000259" key="2">
    <source>
        <dbReference type="Pfam" id="PF17919"/>
    </source>
</evidence>
<sequence length="209" mass="23122">KVAPGVRRFVRDHINDVEAVLNRAIEVGLTFSGHKSTFGLREITVVGFTCDHRGRLPGALKVSAIERMGACRSFSEVRRFLGAVGFYRYFIPHYADVAEPLYDLLQKSVAWAWTPRCTGAMRDLQARLQCAPVLRPISYAAGAGQIYLTVDASPRAVGWVFSQDPDGQHQPTRFGLLAVKVALSEQRQSVLGRHVDVETDCQALFGMMA</sequence>
<protein>
    <recommendedName>
        <fullName evidence="2">Reverse transcriptase/retrotransposon-derived protein RNase H-like domain-containing protein</fullName>
    </recommendedName>
</protein>
<accession>A0A8H7ZM21</accession>
<feature type="non-terminal residue" evidence="3">
    <location>
        <position position="1"/>
    </location>
</feature>
<organism evidence="3 4">
    <name type="scientific">Olpidium bornovanus</name>
    <dbReference type="NCBI Taxonomy" id="278681"/>
    <lineage>
        <taxon>Eukaryota</taxon>
        <taxon>Fungi</taxon>
        <taxon>Fungi incertae sedis</taxon>
        <taxon>Olpidiomycota</taxon>
        <taxon>Olpidiomycotina</taxon>
        <taxon>Olpidiomycetes</taxon>
        <taxon>Olpidiales</taxon>
        <taxon>Olpidiaceae</taxon>
        <taxon>Olpidium</taxon>
    </lineage>
</organism>
<dbReference type="InterPro" id="IPR043502">
    <property type="entry name" value="DNA/RNA_pol_sf"/>
</dbReference>
<keyword evidence="1" id="KW-0511">Multifunctional enzyme</keyword>
<evidence type="ECO:0000256" key="1">
    <source>
        <dbReference type="ARBA" id="ARBA00023268"/>
    </source>
</evidence>
<dbReference type="SUPFAM" id="SSF56672">
    <property type="entry name" value="DNA/RNA polymerases"/>
    <property type="match status" value="1"/>
</dbReference>
<dbReference type="EMBL" id="JAEFCI010013205">
    <property type="protein sequence ID" value="KAG5455539.1"/>
    <property type="molecule type" value="Genomic_DNA"/>
</dbReference>
<dbReference type="Pfam" id="PF17919">
    <property type="entry name" value="RT_RNaseH_2"/>
    <property type="match status" value="1"/>
</dbReference>
<dbReference type="PANTHER" id="PTHR37984">
    <property type="entry name" value="PROTEIN CBG26694"/>
    <property type="match status" value="1"/>
</dbReference>
<reference evidence="3 4" key="1">
    <citation type="journal article" name="Sci. Rep.">
        <title>Genome-scale phylogenetic analyses confirm Olpidium as the closest living zoosporic fungus to the non-flagellated, terrestrial fungi.</title>
        <authorList>
            <person name="Chang Y."/>
            <person name="Rochon D."/>
            <person name="Sekimoto S."/>
            <person name="Wang Y."/>
            <person name="Chovatia M."/>
            <person name="Sandor L."/>
            <person name="Salamov A."/>
            <person name="Grigoriev I.V."/>
            <person name="Stajich J.E."/>
            <person name="Spatafora J.W."/>
        </authorList>
    </citation>
    <scope>NUCLEOTIDE SEQUENCE [LARGE SCALE GENOMIC DNA]</scope>
    <source>
        <strain evidence="3">S191</strain>
    </source>
</reference>
<keyword evidence="4" id="KW-1185">Reference proteome</keyword>
<name>A0A8H7ZM21_9FUNG</name>